<evidence type="ECO:0000256" key="3">
    <source>
        <dbReference type="ARBA" id="ARBA00014804"/>
    </source>
</evidence>
<evidence type="ECO:0000313" key="9">
    <source>
        <dbReference type="EMBL" id="KAK3058237.1"/>
    </source>
</evidence>
<keyword evidence="5 6" id="KW-0539">Nucleus</keyword>
<dbReference type="InterPro" id="IPR036224">
    <property type="entry name" value="GINS_bundle-like_dom_sf"/>
</dbReference>
<dbReference type="PANTHER" id="PTHR21206:SF0">
    <property type="entry name" value="DNA REPLICATION COMPLEX GINS PROTEIN SLD5"/>
    <property type="match status" value="1"/>
</dbReference>
<dbReference type="Gene3D" id="1.20.58.1030">
    <property type="match status" value="1"/>
</dbReference>
<evidence type="ECO:0000256" key="4">
    <source>
        <dbReference type="ARBA" id="ARBA00022705"/>
    </source>
</evidence>
<comment type="similarity">
    <text evidence="2 6">Belongs to the GINS4/SLD5 family.</text>
</comment>
<dbReference type="CDD" id="cd11711">
    <property type="entry name" value="GINS_A_Sld5"/>
    <property type="match status" value="1"/>
</dbReference>
<dbReference type="InterPro" id="IPR021151">
    <property type="entry name" value="GINS_A"/>
</dbReference>
<dbReference type="InterPro" id="IPR031633">
    <property type="entry name" value="SLD5_C"/>
</dbReference>
<comment type="function">
    <text evidence="6">The GINS complex plays an essential role in the initiation of DNA replication.</text>
</comment>
<dbReference type="InterPro" id="IPR038749">
    <property type="entry name" value="Sld5_GINS_A"/>
</dbReference>
<dbReference type="SUPFAM" id="SSF158573">
    <property type="entry name" value="GINS helical bundle-like"/>
    <property type="match status" value="1"/>
</dbReference>
<evidence type="ECO:0000259" key="8">
    <source>
        <dbReference type="Pfam" id="PF16922"/>
    </source>
</evidence>
<dbReference type="GO" id="GO:0006261">
    <property type="term" value="P:DNA-templated DNA replication"/>
    <property type="evidence" value="ECO:0007669"/>
    <property type="project" value="InterPro"/>
</dbReference>
<gene>
    <name evidence="9" type="primary">SLD5</name>
    <name evidence="9" type="ORF">LTR09_001315</name>
</gene>
<dbReference type="Pfam" id="PF05916">
    <property type="entry name" value="Sld5"/>
    <property type="match status" value="1"/>
</dbReference>
<reference evidence="9" key="1">
    <citation type="submission" date="2023-04" db="EMBL/GenBank/DDBJ databases">
        <title>Black Yeasts Isolated from many extreme environments.</title>
        <authorList>
            <person name="Coleine C."/>
            <person name="Stajich J.E."/>
            <person name="Selbmann L."/>
        </authorList>
    </citation>
    <scope>NUCLEOTIDE SEQUENCE</scope>
    <source>
        <strain evidence="9">CCFEE 5312</strain>
    </source>
</reference>
<protein>
    <recommendedName>
        <fullName evidence="3 6">DNA replication complex GINS protein SLD5</fullName>
    </recommendedName>
</protein>
<evidence type="ECO:0000256" key="5">
    <source>
        <dbReference type="ARBA" id="ARBA00023242"/>
    </source>
</evidence>
<feature type="domain" description="GINS subunit" evidence="7">
    <location>
        <begin position="68"/>
        <end position="143"/>
    </location>
</feature>
<evidence type="ECO:0000256" key="1">
    <source>
        <dbReference type="ARBA" id="ARBA00004123"/>
    </source>
</evidence>
<evidence type="ECO:0000313" key="10">
    <source>
        <dbReference type="Proteomes" id="UP001271007"/>
    </source>
</evidence>
<dbReference type="PANTHER" id="PTHR21206">
    <property type="entry name" value="SLD5 PROTEIN"/>
    <property type="match status" value="1"/>
</dbReference>
<evidence type="ECO:0000259" key="7">
    <source>
        <dbReference type="Pfam" id="PF05916"/>
    </source>
</evidence>
<dbReference type="Gene3D" id="3.40.5.60">
    <property type="match status" value="1"/>
</dbReference>
<name>A0AAJ0LWT3_9PEZI</name>
<accession>A0AAJ0LWT3</accession>
<keyword evidence="10" id="KW-1185">Reference proteome</keyword>
<dbReference type="CDD" id="cd21692">
    <property type="entry name" value="GINS_B_Sld5"/>
    <property type="match status" value="1"/>
</dbReference>
<dbReference type="Pfam" id="PF16922">
    <property type="entry name" value="SLD5_C"/>
    <property type="match status" value="1"/>
</dbReference>
<dbReference type="SUPFAM" id="SSF160059">
    <property type="entry name" value="PriA/YqbF domain"/>
    <property type="match status" value="1"/>
</dbReference>
<dbReference type="GO" id="GO:0000727">
    <property type="term" value="P:double-strand break repair via break-induced replication"/>
    <property type="evidence" value="ECO:0007669"/>
    <property type="project" value="TreeGrafter"/>
</dbReference>
<dbReference type="Proteomes" id="UP001271007">
    <property type="component" value="Unassembled WGS sequence"/>
</dbReference>
<organism evidence="9 10">
    <name type="scientific">Extremus antarcticus</name>
    <dbReference type="NCBI Taxonomy" id="702011"/>
    <lineage>
        <taxon>Eukaryota</taxon>
        <taxon>Fungi</taxon>
        <taxon>Dikarya</taxon>
        <taxon>Ascomycota</taxon>
        <taxon>Pezizomycotina</taxon>
        <taxon>Dothideomycetes</taxon>
        <taxon>Dothideomycetidae</taxon>
        <taxon>Mycosphaerellales</taxon>
        <taxon>Extremaceae</taxon>
        <taxon>Extremus</taxon>
    </lineage>
</organism>
<dbReference type="AlphaFoldDB" id="A0AAJ0LWT3"/>
<dbReference type="InterPro" id="IPR008591">
    <property type="entry name" value="GINS_Sld5"/>
</dbReference>
<comment type="caution">
    <text evidence="9">The sequence shown here is derived from an EMBL/GenBank/DDBJ whole genome shotgun (WGS) entry which is preliminary data.</text>
</comment>
<dbReference type="EMBL" id="JAWDJX010000002">
    <property type="protein sequence ID" value="KAK3058237.1"/>
    <property type="molecule type" value="Genomic_DNA"/>
</dbReference>
<keyword evidence="4 6" id="KW-0235">DNA replication</keyword>
<feature type="domain" description="DNA replication complex GINS protein SLD5 C-terminal" evidence="8">
    <location>
        <begin position="168"/>
        <end position="223"/>
    </location>
</feature>
<evidence type="ECO:0000256" key="2">
    <source>
        <dbReference type="ARBA" id="ARBA00008187"/>
    </source>
</evidence>
<dbReference type="GO" id="GO:0000811">
    <property type="term" value="C:GINS complex"/>
    <property type="evidence" value="ECO:0007669"/>
    <property type="project" value="UniProtKB-UniRule"/>
</dbReference>
<comment type="subcellular location">
    <subcellularLocation>
        <location evidence="1 6">Nucleus</location>
    </subcellularLocation>
</comment>
<sequence>MDDDIQDILNSVSAPSIPQRTRDLQALTRAWVNERTSPELLSYPTPLIERVMERTKKQIETIEDITGTLDPRSNFTLVILQTELERFKFIVRSYLRARIAKIDARPLHYRALSQSEPTTLLSPLEQQYLQSHQALLSSHYNSSFLATFPQSLQKLDDTSGGVSMVDKPDEETAVFCRALRDAGSVEVMGETATTDVELQRGDLWLLRWSAVKDAVVRGDVELV</sequence>
<proteinExistence type="inferred from homology"/>
<evidence type="ECO:0000256" key="6">
    <source>
        <dbReference type="PIRNR" id="PIRNR007764"/>
    </source>
</evidence>
<dbReference type="PIRSF" id="PIRSF007764">
    <property type="entry name" value="Sld5"/>
    <property type="match status" value="1"/>
</dbReference>